<dbReference type="AlphaFoldDB" id="A0A4R1B5K6"/>
<dbReference type="Proteomes" id="UP000295443">
    <property type="component" value="Unassembled WGS sequence"/>
</dbReference>
<gene>
    <name evidence="2" type="ORF">EZJ19_10255</name>
</gene>
<proteinExistence type="predicted"/>
<evidence type="ECO:0000313" key="3">
    <source>
        <dbReference type="Proteomes" id="UP000295443"/>
    </source>
</evidence>
<dbReference type="Pfam" id="PF10938">
    <property type="entry name" value="YfdX"/>
    <property type="match status" value="1"/>
</dbReference>
<keyword evidence="3" id="KW-1185">Reference proteome</keyword>
<evidence type="ECO:0000313" key="2">
    <source>
        <dbReference type="EMBL" id="TCJ13424.1"/>
    </source>
</evidence>
<dbReference type="InterPro" id="IPR021236">
    <property type="entry name" value="Uncharacterised_YfdX"/>
</dbReference>
<dbReference type="RefSeq" id="WP_131447251.1">
    <property type="nucleotide sequence ID" value="NZ_SJZB01000039.1"/>
</dbReference>
<comment type="caution">
    <text evidence="2">The sequence shown here is derived from an EMBL/GenBank/DDBJ whole genome shotgun (WGS) entry which is preliminary data.</text>
</comment>
<accession>A0A4R1B5K6</accession>
<protein>
    <submittedName>
        <fullName evidence="2">YfdX family protein</fullName>
    </submittedName>
</protein>
<feature type="signal peptide" evidence="1">
    <location>
        <begin position="1"/>
        <end position="25"/>
    </location>
</feature>
<organism evidence="2 3">
    <name type="scientific">Parasulfuritortus cantonensis</name>
    <dbReference type="NCBI Taxonomy" id="2528202"/>
    <lineage>
        <taxon>Bacteria</taxon>
        <taxon>Pseudomonadati</taxon>
        <taxon>Pseudomonadota</taxon>
        <taxon>Betaproteobacteria</taxon>
        <taxon>Nitrosomonadales</taxon>
        <taxon>Thiobacillaceae</taxon>
        <taxon>Parasulfuritortus</taxon>
    </lineage>
</organism>
<name>A0A4R1B5K6_9PROT</name>
<keyword evidence="1" id="KW-0732">Signal</keyword>
<reference evidence="2 3" key="1">
    <citation type="submission" date="2019-03" db="EMBL/GenBank/DDBJ databases">
        <title>Genome sequence of Thiobacillaceae bacterium LSR1, a sulfur-oxidizing bacterium isolated from freshwater sediment.</title>
        <authorList>
            <person name="Li S."/>
        </authorList>
    </citation>
    <scope>NUCLEOTIDE SEQUENCE [LARGE SCALE GENOMIC DNA]</scope>
    <source>
        <strain evidence="2 3">LSR1</strain>
    </source>
</reference>
<evidence type="ECO:0000256" key="1">
    <source>
        <dbReference type="SAM" id="SignalP"/>
    </source>
</evidence>
<sequence length="425" mass="46062">MTKLRIRPLVIALAATLAAGPAAYAAESQLHEEVTSTPGRGISRADEDMVSSAAGKVLNHIARARDALRKKDAEQAGNELRQASTLMDIIDRVAPTTVIKDRMWTNDHKLSYEDTQEVHPAAVPVYSVLDERTLVDDVAMPGKAAEPAAKSERTLKAPVAKTEAGKRLEPEAADVMVYYEELDLPLRSTRHFIAAAQSELGRNRLNEADQALRAAQDSVDFVGLFLPEPLLAARDNLARAHEHYSAGKVPEAKEDVDTAIAQLEDAKRAADPDSQADVGKLLDDAKSLRGRIERGETSLAGDIKGLWHHTEALADRAMESTAVGWAKLRHHGQVRADLIEAKRYVVYADVDGNVDRAPERAHSDLTKARDFLDKAAAASAGKTDAEVYIKDAKAMVDSILSGQAKADPGELANLKNQVVQAMDKV</sequence>
<feature type="chain" id="PRO_5020319176" evidence="1">
    <location>
        <begin position="26"/>
        <end position="425"/>
    </location>
</feature>
<dbReference type="EMBL" id="SJZB01000039">
    <property type="protein sequence ID" value="TCJ13424.1"/>
    <property type="molecule type" value="Genomic_DNA"/>
</dbReference>